<dbReference type="Proteomes" id="UP000005237">
    <property type="component" value="Unassembled WGS sequence"/>
</dbReference>
<accession>A0A8R1EVG2</accession>
<proteinExistence type="predicted"/>
<reference evidence="2" key="1">
    <citation type="submission" date="2010-08" db="EMBL/GenBank/DDBJ databases">
        <authorList>
            <consortium name="Caenorhabditis japonica Sequencing Consortium"/>
            <person name="Wilson R.K."/>
        </authorList>
    </citation>
    <scope>NUCLEOTIDE SEQUENCE [LARGE SCALE GENOMIC DNA]</scope>
    <source>
        <strain evidence="2">DF5081</strain>
    </source>
</reference>
<sequence>MADQSEGGTVPNSDGIFGSEQFHMFQGKFLELCRPHIQAMARRTEEKSPELSQKGLQHQADLNTRLINKLKDALGDGHADTNILQTAVNETIEALKKRNSELALLDKNPGALKFTCFHAV</sequence>
<dbReference type="AlphaFoldDB" id="A0A8R1EVG2"/>
<keyword evidence="2" id="KW-1185">Reference proteome</keyword>
<name>A0A8R1EVG2_CAEJA</name>
<dbReference type="EnsemblMetazoa" id="CJA41341.1">
    <property type="protein sequence ID" value="CJA41341.1"/>
    <property type="gene ID" value="WBGene00217189"/>
</dbReference>
<evidence type="ECO:0000313" key="2">
    <source>
        <dbReference type="Proteomes" id="UP000005237"/>
    </source>
</evidence>
<evidence type="ECO:0000313" key="1">
    <source>
        <dbReference type="EnsemblMetazoa" id="CJA41341.1"/>
    </source>
</evidence>
<reference evidence="1" key="2">
    <citation type="submission" date="2022-06" db="UniProtKB">
        <authorList>
            <consortium name="EnsemblMetazoa"/>
        </authorList>
    </citation>
    <scope>IDENTIFICATION</scope>
    <source>
        <strain evidence="1">DF5081</strain>
    </source>
</reference>
<protein>
    <submittedName>
        <fullName evidence="1">Uncharacterized protein</fullName>
    </submittedName>
</protein>
<organism evidence="1 2">
    <name type="scientific">Caenorhabditis japonica</name>
    <dbReference type="NCBI Taxonomy" id="281687"/>
    <lineage>
        <taxon>Eukaryota</taxon>
        <taxon>Metazoa</taxon>
        <taxon>Ecdysozoa</taxon>
        <taxon>Nematoda</taxon>
        <taxon>Chromadorea</taxon>
        <taxon>Rhabditida</taxon>
        <taxon>Rhabditina</taxon>
        <taxon>Rhabditomorpha</taxon>
        <taxon>Rhabditoidea</taxon>
        <taxon>Rhabditidae</taxon>
        <taxon>Peloderinae</taxon>
        <taxon>Caenorhabditis</taxon>
    </lineage>
</organism>